<keyword evidence="1" id="KW-1133">Transmembrane helix</keyword>
<feature type="transmembrane region" description="Helical" evidence="1">
    <location>
        <begin position="49"/>
        <end position="70"/>
    </location>
</feature>
<dbReference type="Proteomes" id="UP000639643">
    <property type="component" value="Unassembled WGS sequence"/>
</dbReference>
<evidence type="ECO:0000313" key="3">
    <source>
        <dbReference type="Proteomes" id="UP000639643"/>
    </source>
</evidence>
<gene>
    <name evidence="2" type="ORF">CMUS01_12541</name>
</gene>
<protein>
    <submittedName>
        <fullName evidence="2">Uncharacterized protein</fullName>
    </submittedName>
</protein>
<reference evidence="2" key="1">
    <citation type="journal article" date="2020" name="Phytopathology">
        <title>Genome Sequence Resources of Colletotrichum truncatum, C. plurivorum, C. musicola, and C. sojae: Four Species Pathogenic to Soybean (Glycine max).</title>
        <authorList>
            <person name="Rogerio F."/>
            <person name="Boufleur T.R."/>
            <person name="Ciampi-Guillardi M."/>
            <person name="Sukno S.A."/>
            <person name="Thon M.R."/>
            <person name="Massola Junior N.S."/>
            <person name="Baroncelli R."/>
        </authorList>
    </citation>
    <scope>NUCLEOTIDE SEQUENCE</scope>
    <source>
        <strain evidence="2">LFN0074</strain>
    </source>
</reference>
<evidence type="ECO:0000256" key="1">
    <source>
        <dbReference type="SAM" id="Phobius"/>
    </source>
</evidence>
<keyword evidence="1" id="KW-0472">Membrane</keyword>
<keyword evidence="3" id="KW-1185">Reference proteome</keyword>
<sequence length="102" mass="11122">MQAVYFTCARDSYYDLMIAYTPNTAFPGAATAEIVTSEPTQVPGNRRGYWAVIVILAVFIATFATVAALFRPARYSLIGNSWHTVAQIAGSEDVVNLLREAS</sequence>
<evidence type="ECO:0000313" key="2">
    <source>
        <dbReference type="EMBL" id="KAF6814981.1"/>
    </source>
</evidence>
<comment type="caution">
    <text evidence="2">The sequence shown here is derived from an EMBL/GenBank/DDBJ whole genome shotgun (WGS) entry which is preliminary data.</text>
</comment>
<dbReference type="OrthoDB" id="5428040at2759"/>
<name>A0A8H6N0H2_9PEZI</name>
<keyword evidence="1" id="KW-0812">Transmembrane</keyword>
<proteinExistence type="predicted"/>
<dbReference type="AlphaFoldDB" id="A0A8H6N0H2"/>
<accession>A0A8H6N0H2</accession>
<organism evidence="2 3">
    <name type="scientific">Colletotrichum musicola</name>
    <dbReference type="NCBI Taxonomy" id="2175873"/>
    <lineage>
        <taxon>Eukaryota</taxon>
        <taxon>Fungi</taxon>
        <taxon>Dikarya</taxon>
        <taxon>Ascomycota</taxon>
        <taxon>Pezizomycotina</taxon>
        <taxon>Sordariomycetes</taxon>
        <taxon>Hypocreomycetidae</taxon>
        <taxon>Glomerellales</taxon>
        <taxon>Glomerellaceae</taxon>
        <taxon>Colletotrichum</taxon>
        <taxon>Colletotrichum orchidearum species complex</taxon>
    </lineage>
</organism>
<dbReference type="EMBL" id="WIGM01000714">
    <property type="protein sequence ID" value="KAF6814981.1"/>
    <property type="molecule type" value="Genomic_DNA"/>
</dbReference>